<feature type="transmembrane region" description="Helical" evidence="1">
    <location>
        <begin position="29"/>
        <end position="48"/>
    </location>
</feature>
<dbReference type="EMBL" id="UOFG01000132">
    <property type="protein sequence ID" value="VAW60803.1"/>
    <property type="molecule type" value="Genomic_DNA"/>
</dbReference>
<evidence type="ECO:0008006" key="3">
    <source>
        <dbReference type="Google" id="ProtNLM"/>
    </source>
</evidence>
<keyword evidence="1" id="KW-0812">Transmembrane</keyword>
<dbReference type="InterPro" id="IPR019253">
    <property type="entry name" value="DUF2244_TM"/>
</dbReference>
<organism evidence="2">
    <name type="scientific">hydrothermal vent metagenome</name>
    <dbReference type="NCBI Taxonomy" id="652676"/>
    <lineage>
        <taxon>unclassified sequences</taxon>
        <taxon>metagenomes</taxon>
        <taxon>ecological metagenomes</taxon>
    </lineage>
</organism>
<name>A0A3B0X8T2_9ZZZZ</name>
<accession>A0A3B0X8T2</accession>
<proteinExistence type="predicted"/>
<dbReference type="Pfam" id="PF10003">
    <property type="entry name" value="DUF2244"/>
    <property type="match status" value="1"/>
</dbReference>
<reference evidence="2" key="1">
    <citation type="submission" date="2018-06" db="EMBL/GenBank/DDBJ databases">
        <authorList>
            <person name="Zhirakovskaya E."/>
        </authorList>
    </citation>
    <scope>NUCLEOTIDE SEQUENCE</scope>
</reference>
<dbReference type="AlphaFoldDB" id="A0A3B0X8T2"/>
<protein>
    <recommendedName>
        <fullName evidence="3">DUF2244 domain-containing protein</fullName>
    </recommendedName>
</protein>
<keyword evidence="1" id="KW-0472">Membrane</keyword>
<keyword evidence="1" id="KW-1133">Transmembrane helix</keyword>
<feature type="transmembrane region" description="Helical" evidence="1">
    <location>
        <begin position="54"/>
        <end position="73"/>
    </location>
</feature>
<sequence length="164" mass="19062">MITPDLNKDGFTGNILIEPNRPISWKDNIRFICVFTLVSFIVGLIFMLQGFPLVMPFSGLEVMVVFAALYLVYKKYTSCQVIHFTHDSVIIESGVFHADARVEYQRHWSKFRVENTGHYNIPQLYICSRGVSTNIGDFLNYDDKTQLIELIKHITLNFQHRLRT</sequence>
<gene>
    <name evidence="2" type="ORF">MNBD_GAMMA11-3168</name>
</gene>
<evidence type="ECO:0000256" key="1">
    <source>
        <dbReference type="SAM" id="Phobius"/>
    </source>
</evidence>
<evidence type="ECO:0000313" key="2">
    <source>
        <dbReference type="EMBL" id="VAW60803.1"/>
    </source>
</evidence>